<evidence type="ECO:0000313" key="1">
    <source>
        <dbReference type="EMBL" id="CEM49264.1"/>
    </source>
</evidence>
<proteinExistence type="predicted"/>
<feature type="non-terminal residue" evidence="1">
    <location>
        <position position="97"/>
    </location>
</feature>
<protein>
    <submittedName>
        <fullName evidence="1">Uncharacterized protein</fullName>
    </submittedName>
</protein>
<name>A0A0G4HXN2_9ALVE</name>
<dbReference type="EMBL" id="CDMZ01004280">
    <property type="protein sequence ID" value="CEM49264.1"/>
    <property type="molecule type" value="Genomic_DNA"/>
</dbReference>
<reference evidence="1" key="1">
    <citation type="submission" date="2014-11" db="EMBL/GenBank/DDBJ databases">
        <authorList>
            <person name="Otto D Thomas"/>
            <person name="Naeem Raeece"/>
        </authorList>
    </citation>
    <scope>NUCLEOTIDE SEQUENCE</scope>
</reference>
<gene>
    <name evidence="1" type="ORF">Cvel_33208</name>
</gene>
<organism evidence="1">
    <name type="scientific">Chromera velia CCMP2878</name>
    <dbReference type="NCBI Taxonomy" id="1169474"/>
    <lineage>
        <taxon>Eukaryota</taxon>
        <taxon>Sar</taxon>
        <taxon>Alveolata</taxon>
        <taxon>Colpodellida</taxon>
        <taxon>Chromeraceae</taxon>
        <taxon>Chromera</taxon>
    </lineage>
</organism>
<accession>A0A0G4HXN2</accession>
<sequence length="97" mass="11261">MSNLQLGRLFTSWEGFFYGQYNQKYWAVLLFPAGACYVRYRTETKFQYNVFITDDRVKPTYKNSLFGGWTNGKKMYVDDGVTVGAFKKMVYKGSDGV</sequence>
<dbReference type="AlphaFoldDB" id="A0A0G4HXN2"/>